<evidence type="ECO:0000256" key="14">
    <source>
        <dbReference type="ARBA" id="ARBA00033245"/>
    </source>
</evidence>
<evidence type="ECO:0000256" key="17">
    <source>
        <dbReference type="SAM" id="MobiDB-lite"/>
    </source>
</evidence>
<evidence type="ECO:0000256" key="2">
    <source>
        <dbReference type="ARBA" id="ARBA00010527"/>
    </source>
</evidence>
<evidence type="ECO:0000256" key="11">
    <source>
        <dbReference type="ARBA" id="ARBA00025034"/>
    </source>
</evidence>
<evidence type="ECO:0000256" key="9">
    <source>
        <dbReference type="ARBA" id="ARBA00023136"/>
    </source>
</evidence>
<feature type="domain" description="Membrane insertase YidC/Oxa/ALB C-terminal" evidence="19">
    <location>
        <begin position="50"/>
        <end position="276"/>
    </location>
</feature>
<feature type="compositionally biased region" description="Basic residues" evidence="17">
    <location>
        <begin position="337"/>
        <end position="347"/>
    </location>
</feature>
<dbReference type="InterPro" id="IPR047196">
    <property type="entry name" value="YidC_ALB_C"/>
</dbReference>
<dbReference type="PANTHER" id="PTHR12428:SF65">
    <property type="entry name" value="CYTOCHROME C OXIDASE ASSEMBLY PROTEIN COX18, MITOCHONDRIAL"/>
    <property type="match status" value="1"/>
</dbReference>
<evidence type="ECO:0000259" key="19">
    <source>
        <dbReference type="Pfam" id="PF02096"/>
    </source>
</evidence>
<feature type="transmembrane region" description="Helical" evidence="18">
    <location>
        <begin position="199"/>
        <end position="218"/>
    </location>
</feature>
<feature type="compositionally biased region" description="Basic and acidic residues" evidence="17">
    <location>
        <begin position="317"/>
        <end position="331"/>
    </location>
</feature>
<dbReference type="GO" id="GO:0051205">
    <property type="term" value="P:protein insertion into membrane"/>
    <property type="evidence" value="ECO:0007669"/>
    <property type="project" value="TreeGrafter"/>
</dbReference>
<evidence type="ECO:0000313" key="21">
    <source>
        <dbReference type="Proteomes" id="UP000470200"/>
    </source>
</evidence>
<dbReference type="InterPro" id="IPR001708">
    <property type="entry name" value="YidC/ALB3/OXA1/COX18"/>
</dbReference>
<dbReference type="GO" id="GO:0015031">
    <property type="term" value="P:protein transport"/>
    <property type="evidence" value="ECO:0007669"/>
    <property type="project" value="UniProtKB-KW"/>
</dbReference>
<evidence type="ECO:0000256" key="10">
    <source>
        <dbReference type="ARBA" id="ARBA00023186"/>
    </source>
</evidence>
<evidence type="ECO:0000256" key="4">
    <source>
        <dbReference type="ARBA" id="ARBA00022448"/>
    </source>
</evidence>
<evidence type="ECO:0000256" key="7">
    <source>
        <dbReference type="ARBA" id="ARBA00022927"/>
    </source>
</evidence>
<evidence type="ECO:0000256" key="3">
    <source>
        <dbReference type="ARBA" id="ARBA00015325"/>
    </source>
</evidence>
<keyword evidence="4" id="KW-0813">Transport</keyword>
<keyword evidence="5" id="KW-1003">Cell membrane</keyword>
<feature type="compositionally biased region" description="Basic and acidic residues" evidence="17">
    <location>
        <begin position="290"/>
        <end position="303"/>
    </location>
</feature>
<comment type="subunit">
    <text evidence="12">Interacts with the Sec translocase complex via SecD. Specifically interacts with transmembrane segments of nascent integral membrane proteins during membrane integration.</text>
</comment>
<gene>
    <name evidence="20" type="primary">yidC</name>
    <name evidence="20" type="ORF">GA629_03920</name>
</gene>
<feature type="transmembrane region" description="Helical" evidence="18">
    <location>
        <begin position="12"/>
        <end position="34"/>
    </location>
</feature>
<dbReference type="InterPro" id="IPR028055">
    <property type="entry name" value="YidC/Oxa/ALB_C"/>
</dbReference>
<comment type="subcellular location">
    <subcellularLocation>
        <location evidence="1">Cell membrane</location>
        <topology evidence="1">Multi-pass membrane protein</topology>
    </subcellularLocation>
    <subcellularLocation>
        <location evidence="16">Membrane</location>
        <topology evidence="16">Multi-pass membrane protein</topology>
    </subcellularLocation>
</comment>
<evidence type="ECO:0000256" key="6">
    <source>
        <dbReference type="ARBA" id="ARBA00022692"/>
    </source>
</evidence>
<dbReference type="AlphaFoldDB" id="A0A7J5N9G7"/>
<organism evidence="20 21">
    <name type="scientific">Bifidobacterium adolescentis</name>
    <dbReference type="NCBI Taxonomy" id="1680"/>
    <lineage>
        <taxon>Bacteria</taxon>
        <taxon>Bacillati</taxon>
        <taxon>Actinomycetota</taxon>
        <taxon>Actinomycetes</taxon>
        <taxon>Bifidobacteriales</taxon>
        <taxon>Bifidobacteriaceae</taxon>
        <taxon>Bifidobacterium</taxon>
    </lineage>
</organism>
<feature type="transmembrane region" description="Helical" evidence="18">
    <location>
        <begin position="46"/>
        <end position="70"/>
    </location>
</feature>
<feature type="region of interest" description="Disordered" evidence="17">
    <location>
        <begin position="287"/>
        <end position="347"/>
    </location>
</feature>
<evidence type="ECO:0000256" key="18">
    <source>
        <dbReference type="SAM" id="Phobius"/>
    </source>
</evidence>
<comment type="function">
    <text evidence="11">Required for the insertion and/or proper folding and/or complex formation of integral membrane proteins into the membrane. Involved in integration of membrane proteins that insert both dependently and independently of the Sec translocase complex, as well as at least some lipoproteins. Aids folding of multispanning membrane proteins.</text>
</comment>
<evidence type="ECO:0000256" key="5">
    <source>
        <dbReference type="ARBA" id="ARBA00022475"/>
    </source>
</evidence>
<feature type="transmembrane region" description="Helical" evidence="18">
    <location>
        <begin position="239"/>
        <end position="264"/>
    </location>
</feature>
<dbReference type="Pfam" id="PF02096">
    <property type="entry name" value="60KD_IMP"/>
    <property type="match status" value="1"/>
</dbReference>
<dbReference type="CDD" id="cd20070">
    <property type="entry name" value="5TM_YidC_Alb3"/>
    <property type="match status" value="1"/>
</dbReference>
<dbReference type="GO" id="GO:0005886">
    <property type="term" value="C:plasma membrane"/>
    <property type="evidence" value="ECO:0007669"/>
    <property type="project" value="UniProtKB-SubCell"/>
</dbReference>
<keyword evidence="9 18" id="KW-0472">Membrane</keyword>
<evidence type="ECO:0000256" key="15">
    <source>
        <dbReference type="ARBA" id="ARBA00033342"/>
    </source>
</evidence>
<dbReference type="NCBIfam" id="TIGR03592">
    <property type="entry name" value="yidC_oxa1_cterm"/>
    <property type="match status" value="1"/>
</dbReference>
<keyword evidence="10" id="KW-0143">Chaperone</keyword>
<evidence type="ECO:0000256" key="1">
    <source>
        <dbReference type="ARBA" id="ARBA00004651"/>
    </source>
</evidence>
<reference evidence="20 21" key="1">
    <citation type="journal article" date="2019" name="Nat. Med.">
        <title>A library of human gut bacterial isolates paired with longitudinal multiomics data enables mechanistic microbiome research.</title>
        <authorList>
            <person name="Poyet M."/>
            <person name="Groussin M."/>
            <person name="Gibbons S.M."/>
            <person name="Avila-Pacheco J."/>
            <person name="Jiang X."/>
            <person name="Kearney S.M."/>
            <person name="Perrotta A.R."/>
            <person name="Berdy B."/>
            <person name="Zhao S."/>
            <person name="Lieberman T.D."/>
            <person name="Swanson P.K."/>
            <person name="Smith M."/>
            <person name="Roesemann S."/>
            <person name="Alexander J.E."/>
            <person name="Rich S.A."/>
            <person name="Livny J."/>
            <person name="Vlamakis H."/>
            <person name="Clish C."/>
            <person name="Bullock K."/>
            <person name="Deik A."/>
            <person name="Scott J."/>
            <person name="Pierce K.A."/>
            <person name="Xavier R.J."/>
            <person name="Alm E.J."/>
        </authorList>
    </citation>
    <scope>NUCLEOTIDE SEQUENCE [LARGE SCALE GENOMIC DNA]</scope>
    <source>
        <strain evidence="20 21">BIOML-A105</strain>
    </source>
</reference>
<proteinExistence type="inferred from homology"/>
<dbReference type="EMBL" id="WDIP01000002">
    <property type="protein sequence ID" value="KAB5886466.1"/>
    <property type="molecule type" value="Genomic_DNA"/>
</dbReference>
<evidence type="ECO:0000256" key="8">
    <source>
        <dbReference type="ARBA" id="ARBA00022989"/>
    </source>
</evidence>
<protein>
    <recommendedName>
        <fullName evidence="3">Membrane protein insertase YidC</fullName>
    </recommendedName>
    <alternativeName>
        <fullName evidence="15">Foldase YidC</fullName>
    </alternativeName>
    <alternativeName>
        <fullName evidence="14">Membrane integrase YidC</fullName>
    </alternativeName>
    <alternativeName>
        <fullName evidence="13">Membrane protein YidC</fullName>
    </alternativeName>
</protein>
<evidence type="ECO:0000313" key="20">
    <source>
        <dbReference type="EMBL" id="KAB5886466.1"/>
    </source>
</evidence>
<dbReference type="Proteomes" id="UP000470200">
    <property type="component" value="Unassembled WGS sequence"/>
</dbReference>
<accession>A0A7J5N9G7</accession>
<evidence type="ECO:0000256" key="12">
    <source>
        <dbReference type="ARBA" id="ARBA00026028"/>
    </source>
</evidence>
<keyword evidence="7" id="KW-0653">Protein transport</keyword>
<dbReference type="PANTHER" id="PTHR12428">
    <property type="entry name" value="OXA1"/>
    <property type="match status" value="1"/>
</dbReference>
<keyword evidence="8 18" id="KW-1133">Transmembrane helix</keyword>
<keyword evidence="6 16" id="KW-0812">Transmembrane</keyword>
<comment type="similarity">
    <text evidence="2">Belongs to the OXA1/ALB3/YidC family. Type 1 subfamily.</text>
</comment>
<name>A0A7J5N9G7_BIFAD</name>
<dbReference type="GO" id="GO:0032977">
    <property type="term" value="F:membrane insertase activity"/>
    <property type="evidence" value="ECO:0007669"/>
    <property type="project" value="InterPro"/>
</dbReference>
<evidence type="ECO:0000256" key="16">
    <source>
        <dbReference type="RuleBase" id="RU003945"/>
    </source>
</evidence>
<evidence type="ECO:0000256" key="13">
    <source>
        <dbReference type="ARBA" id="ARBA00031538"/>
    </source>
</evidence>
<sequence>MNQDQFLLDSGFWGWLYKLLYPVEWLMTQIMAGFHRFMVMLGMNEIGFSWVMSIVFLVIVVQACVFPLFYKSMKGMRKMQAQMAVLQPKMQRIQNKYKGKNDPASKEALQREMMKLYQDNDANPMGGCTSMLPMFVQGPVFMCMFYTLSAIPYIARGKFRNGSGLGAFDIATAKQFTSTNVFGVNVAENFTTADIHGKIIIGIFVALMCFCLWLMQYNSMKRNMAQSAANKQTEMMQKMMLWMFPIMYIFSGVAMPFAVLVYWLTNNICNLLRSVWQIHVFPTPGSPAAEAKEKRDHAHENARRAKAGLPSLEEEELQKAKKAAEAKEKNGFQRQQPSRKKKKKKKK</sequence>
<comment type="caution">
    <text evidence="20">The sequence shown here is derived from an EMBL/GenBank/DDBJ whole genome shotgun (WGS) entry which is preliminary data.</text>
</comment>